<dbReference type="Proteomes" id="UP000316500">
    <property type="component" value="Unassembled WGS sequence"/>
</dbReference>
<evidence type="ECO:0000256" key="2">
    <source>
        <dbReference type="ARBA" id="ARBA00007639"/>
    </source>
</evidence>
<gene>
    <name evidence="5" type="ORF">FQP90_14840</name>
</gene>
<feature type="domain" description="Periplasmic binding protein" evidence="4">
    <location>
        <begin position="30"/>
        <end position="281"/>
    </location>
</feature>
<protein>
    <submittedName>
        <fullName evidence="5">Sugar ABC transporter substrate-binding protein</fullName>
    </submittedName>
</protein>
<evidence type="ECO:0000256" key="1">
    <source>
        <dbReference type="ARBA" id="ARBA00004196"/>
    </source>
</evidence>
<dbReference type="InterPro" id="IPR028082">
    <property type="entry name" value="Peripla_BP_I"/>
</dbReference>
<dbReference type="AlphaFoldDB" id="A0A558GWS3"/>
<keyword evidence="3" id="KW-0732">Signal</keyword>
<dbReference type="PANTHER" id="PTHR46847:SF1">
    <property type="entry name" value="D-ALLOSE-BINDING PERIPLASMIC PROTEIN-RELATED"/>
    <property type="match status" value="1"/>
</dbReference>
<name>A0A558GWS3_PAENT</name>
<dbReference type="PANTHER" id="PTHR46847">
    <property type="entry name" value="D-ALLOSE-BINDING PERIPLASMIC PROTEIN-RELATED"/>
    <property type="match status" value="1"/>
</dbReference>
<evidence type="ECO:0000313" key="5">
    <source>
        <dbReference type="EMBL" id="TVU61323.1"/>
    </source>
</evidence>
<sequence length="314" mass="32424">MAMLATAALALTGCSADGAANAGGSGKKTIGVSMPEFHSLFYVAAVDGMKKAAADEGYELVILNANGNSSQQVNQVQNLVTQQVGAVIFAMQDATAGAAGVAEAKGANIPVIAIDQRPQGDVTTFIGSDSIKASTELCDYLAKQMGGKGNLAIIKGVLGSSTEIERSKGCGSILEKNPDIKVVSTTNADWDENKAYNVAQDVLTANPDLQAIFAQNDGMALGAAKAAAQAGRSNLKIVSVDGFPQVYDAIEAGQVLATMSQEPFQMGELAVRTAIEAMKGDAASIEKEQLQPTVLVTKENLEEARSAGYYGPAK</sequence>
<evidence type="ECO:0000259" key="4">
    <source>
        <dbReference type="Pfam" id="PF13407"/>
    </source>
</evidence>
<comment type="caution">
    <text evidence="5">The sequence shown here is derived from an EMBL/GenBank/DDBJ whole genome shotgun (WGS) entry which is preliminary data.</text>
</comment>
<dbReference type="GO" id="GO:0030313">
    <property type="term" value="C:cell envelope"/>
    <property type="evidence" value="ECO:0007669"/>
    <property type="project" value="UniProtKB-SubCell"/>
</dbReference>
<dbReference type="Pfam" id="PF13407">
    <property type="entry name" value="Peripla_BP_4"/>
    <property type="match status" value="1"/>
</dbReference>
<proteinExistence type="inferred from homology"/>
<comment type="similarity">
    <text evidence="2">Belongs to the bacterial solute-binding protein 2 family.</text>
</comment>
<evidence type="ECO:0000256" key="3">
    <source>
        <dbReference type="ARBA" id="ARBA00022729"/>
    </source>
</evidence>
<evidence type="ECO:0000313" key="6">
    <source>
        <dbReference type="Proteomes" id="UP000316500"/>
    </source>
</evidence>
<reference evidence="5 6" key="1">
    <citation type="submission" date="2019-07" db="EMBL/GenBank/DDBJ databases">
        <title>Diversity of Bacteria from Kongsfjorden, Arctic.</title>
        <authorList>
            <person name="Yu Y."/>
        </authorList>
    </citation>
    <scope>NUCLEOTIDE SEQUENCE [LARGE SCALE GENOMIC DNA]</scope>
    <source>
        <strain evidence="5 6">SM1928</strain>
    </source>
</reference>
<dbReference type="SUPFAM" id="SSF53822">
    <property type="entry name" value="Periplasmic binding protein-like I"/>
    <property type="match status" value="1"/>
</dbReference>
<dbReference type="GO" id="GO:0030246">
    <property type="term" value="F:carbohydrate binding"/>
    <property type="evidence" value="ECO:0007669"/>
    <property type="project" value="UniProtKB-ARBA"/>
</dbReference>
<dbReference type="OrthoDB" id="9781890at2"/>
<dbReference type="EMBL" id="VNFK01000011">
    <property type="protein sequence ID" value="TVU61323.1"/>
    <property type="molecule type" value="Genomic_DNA"/>
</dbReference>
<dbReference type="Gene3D" id="3.40.50.2300">
    <property type="match status" value="2"/>
</dbReference>
<accession>A0A558GWS3</accession>
<dbReference type="InterPro" id="IPR025997">
    <property type="entry name" value="SBP_2_dom"/>
</dbReference>
<comment type="subcellular location">
    <subcellularLocation>
        <location evidence="1">Cell envelope</location>
    </subcellularLocation>
</comment>
<organism evidence="5 6">
    <name type="scientific">Paenarthrobacter nitroguajacolicus</name>
    <name type="common">Arthrobacter nitroguajacolicus</name>
    <dbReference type="NCBI Taxonomy" id="211146"/>
    <lineage>
        <taxon>Bacteria</taxon>
        <taxon>Bacillati</taxon>
        <taxon>Actinomycetota</taxon>
        <taxon>Actinomycetes</taxon>
        <taxon>Micrococcales</taxon>
        <taxon>Micrococcaceae</taxon>
        <taxon>Paenarthrobacter</taxon>
    </lineage>
</organism>